<gene>
    <name evidence="1" type="ORF">chmu027</name>
</gene>
<keyword evidence="2" id="KW-1185">Reference proteome</keyword>
<dbReference type="OrthoDB" id="18400at10239"/>
<dbReference type="KEGG" id="vg:18126169"/>
<dbReference type="Proteomes" id="UP000203482">
    <property type="component" value="Segment"/>
</dbReference>
<proteinExistence type="predicted"/>
<sequence length="102" mass="11565">MNFWAAFSACLVVYMVYSGHLNGELQEVKSILIVAYEAAERRYNGVINEIESLKADTFIMFSNLQNNTMRTWDVVAKNNKKIANLDERIDGLLLKHAAPTLV</sequence>
<dbReference type="EMBL" id="KF894742">
    <property type="protein sequence ID" value="AHD25514.1"/>
    <property type="molecule type" value="Genomic_DNA"/>
</dbReference>
<dbReference type="RefSeq" id="YP_008992119.1">
    <property type="nucleotide sequence ID" value="NC_023177.1"/>
</dbReference>
<name>V9XSJ2_9ABAC</name>
<evidence type="ECO:0000313" key="2">
    <source>
        <dbReference type="Proteomes" id="UP000203482"/>
    </source>
</evidence>
<evidence type="ECO:0000313" key="1">
    <source>
        <dbReference type="EMBL" id="AHD25514.1"/>
    </source>
</evidence>
<dbReference type="GeneID" id="18126169"/>
<reference evidence="1 2" key="1">
    <citation type="journal article" date="2014" name="Genome Announc.">
        <title>Genome Sequence of an Alphabaculovirus Isolated from Choristoneura murinana.</title>
        <authorList>
            <person name="Rohrmann G.F."/>
            <person name="Erlandson M.A."/>
            <person name="Theilmann D.A."/>
        </authorList>
    </citation>
    <scope>NUCLEOTIDE SEQUENCE [LARGE SCALE GENOMIC DNA]</scope>
    <source>
        <strain evidence="1 2">Darmstadt</strain>
    </source>
</reference>
<accession>V9XSJ2</accession>
<organism evidence="1 2">
    <name type="scientific">Choristoneura murinana nucleopolyhedrovirus</name>
    <dbReference type="NCBI Taxonomy" id="1987479"/>
    <lineage>
        <taxon>Viruses</taxon>
        <taxon>Viruses incertae sedis</taxon>
        <taxon>Naldaviricetes</taxon>
        <taxon>Lefavirales</taxon>
        <taxon>Baculoviridae</taxon>
        <taxon>Alphabaculovirus</taxon>
        <taxon>Alphabaculovirus chomurinanae</taxon>
    </lineage>
</organism>
<protein>
    <submittedName>
        <fullName evidence="1">Gp16</fullName>
    </submittedName>
</protein>